<reference evidence="2" key="1">
    <citation type="journal article" date="2019" name="Int. J. Syst. Evol. Microbiol.">
        <title>The Global Catalogue of Microorganisms (GCM) 10K type strain sequencing project: providing services to taxonomists for standard genome sequencing and annotation.</title>
        <authorList>
            <consortium name="The Broad Institute Genomics Platform"/>
            <consortium name="The Broad Institute Genome Sequencing Center for Infectious Disease"/>
            <person name="Wu L."/>
            <person name="Ma J."/>
        </authorList>
    </citation>
    <scope>NUCLEOTIDE SEQUENCE [LARGE SCALE GENOMIC DNA]</scope>
    <source>
        <strain evidence="2">KCTC 42107</strain>
    </source>
</reference>
<dbReference type="RefSeq" id="WP_379822747.1">
    <property type="nucleotide sequence ID" value="NZ_JBHUMD010000030.1"/>
</dbReference>
<dbReference type="Proteomes" id="UP001597480">
    <property type="component" value="Unassembled WGS sequence"/>
</dbReference>
<organism evidence="1 2">
    <name type="scientific">Flavobacterium suzhouense</name>
    <dbReference type="NCBI Taxonomy" id="1529638"/>
    <lineage>
        <taxon>Bacteria</taxon>
        <taxon>Pseudomonadati</taxon>
        <taxon>Bacteroidota</taxon>
        <taxon>Flavobacteriia</taxon>
        <taxon>Flavobacteriales</taxon>
        <taxon>Flavobacteriaceae</taxon>
        <taxon>Flavobacterium</taxon>
    </lineage>
</organism>
<accession>A0ABW5P0C0</accession>
<evidence type="ECO:0000313" key="2">
    <source>
        <dbReference type="Proteomes" id="UP001597480"/>
    </source>
</evidence>
<name>A0ABW5P0C0_9FLAO</name>
<keyword evidence="2" id="KW-1185">Reference proteome</keyword>
<dbReference type="EMBL" id="JBHUMD010000030">
    <property type="protein sequence ID" value="MFD2603788.1"/>
    <property type="molecule type" value="Genomic_DNA"/>
</dbReference>
<evidence type="ECO:0000313" key="1">
    <source>
        <dbReference type="EMBL" id="MFD2603788.1"/>
    </source>
</evidence>
<gene>
    <name evidence="1" type="ORF">ACFSR3_17115</name>
</gene>
<protein>
    <submittedName>
        <fullName evidence="1">Uncharacterized protein</fullName>
    </submittedName>
</protein>
<sequence length="100" mass="11614">MDSENSDGMNRCADYIHTIDKTTKVAVLSNETYGIKTKKRNRQFVTEMTPPQFENIDDFSKYIVINKLGEVIMVTTWKDNKGNDWHDDSKMVQEKIVPLL</sequence>
<proteinExistence type="predicted"/>
<comment type="caution">
    <text evidence="1">The sequence shown here is derived from an EMBL/GenBank/DDBJ whole genome shotgun (WGS) entry which is preliminary data.</text>
</comment>